<feature type="transmembrane region" description="Helical" evidence="9">
    <location>
        <begin position="110"/>
        <end position="133"/>
    </location>
</feature>
<feature type="transmembrane region" description="Helical" evidence="9">
    <location>
        <begin position="87"/>
        <end position="104"/>
    </location>
</feature>
<evidence type="ECO:0000256" key="8">
    <source>
        <dbReference type="ARBA" id="ARBA00023136"/>
    </source>
</evidence>
<comment type="caution">
    <text evidence="11">The sequence shown here is derived from an EMBL/GenBank/DDBJ whole genome shotgun (WGS) entry which is preliminary data.</text>
</comment>
<dbReference type="GO" id="GO:0022857">
    <property type="term" value="F:transmembrane transporter activity"/>
    <property type="evidence" value="ECO:0007669"/>
    <property type="project" value="InterPro"/>
</dbReference>
<dbReference type="InterPro" id="IPR020846">
    <property type="entry name" value="MFS_dom"/>
</dbReference>
<dbReference type="EMBL" id="QJSX01000008">
    <property type="protein sequence ID" value="PYE53648.1"/>
    <property type="molecule type" value="Genomic_DNA"/>
</dbReference>
<dbReference type="Proteomes" id="UP000248326">
    <property type="component" value="Unassembled WGS sequence"/>
</dbReference>
<comment type="similarity">
    <text evidence="2">Belongs to the major facilitator superfamily. Set transporter family.</text>
</comment>
<evidence type="ECO:0000256" key="6">
    <source>
        <dbReference type="ARBA" id="ARBA00022692"/>
    </source>
</evidence>
<comment type="subcellular location">
    <subcellularLocation>
        <location evidence="1">Cell membrane</location>
        <topology evidence="1">Multi-pass membrane protein</topology>
    </subcellularLocation>
</comment>
<evidence type="ECO:0000256" key="3">
    <source>
        <dbReference type="ARBA" id="ARBA00022448"/>
    </source>
</evidence>
<evidence type="ECO:0000256" key="9">
    <source>
        <dbReference type="SAM" id="Phobius"/>
    </source>
</evidence>
<feature type="transmembrane region" description="Helical" evidence="9">
    <location>
        <begin position="256"/>
        <end position="277"/>
    </location>
</feature>
<evidence type="ECO:0000256" key="7">
    <source>
        <dbReference type="ARBA" id="ARBA00022989"/>
    </source>
</evidence>
<dbReference type="PROSITE" id="PS50850">
    <property type="entry name" value="MFS"/>
    <property type="match status" value="1"/>
</dbReference>
<sequence length="399" mass="40971">MQSTAPTTNTLTVLKNTPGFLSLAVSVLLLGFATSFAAPYLSLFAVREANMTPLMLGAFLTCTALGGIVISTFLARLSDRLPTRKPIVIAAILAATLGYGSLAFTTNFALLLVIGALLLGTGAAAFPQVFALAKNRAGSVGEQGVTTLRAAFSLAWVIGPGIGAAILAGAGFHMLFLATAVCFALAALPVLFSRVGERTDKAQKATPAHGVSATTAGRSIVLVAGAFVLYGASMHMGSTALPIHVTRDLGGTDGSVGLIVGLCALLEIPVMLSFVLLKKRPGNETLILWGLVLFALYYLVVALAPSVLPIVLAQAIRAVVIAILATLGMAYVQELMPGRLGVATTLYSNTMNAGSLLSGLGIGAVAGAFGYGSVFAVCLVLSALAWTLLMIARRAQQSF</sequence>
<feature type="transmembrane region" description="Helical" evidence="9">
    <location>
        <begin position="310"/>
        <end position="332"/>
    </location>
</feature>
<feature type="transmembrane region" description="Helical" evidence="9">
    <location>
        <begin position="54"/>
        <end position="75"/>
    </location>
</feature>
<proteinExistence type="inferred from homology"/>
<protein>
    <submittedName>
        <fullName evidence="11">SET family sugar efflux transporter-like MFS transporter</fullName>
    </submittedName>
</protein>
<feature type="transmembrane region" description="Helical" evidence="9">
    <location>
        <begin position="145"/>
        <end position="168"/>
    </location>
</feature>
<gene>
    <name evidence="11" type="ORF">DES52_108179</name>
</gene>
<keyword evidence="5" id="KW-0762">Sugar transport</keyword>
<dbReference type="RefSeq" id="WP_110887001.1">
    <property type="nucleotide sequence ID" value="NZ_QJSX01000008.1"/>
</dbReference>
<feature type="transmembrane region" description="Helical" evidence="9">
    <location>
        <begin position="371"/>
        <end position="392"/>
    </location>
</feature>
<dbReference type="SUPFAM" id="SSF103473">
    <property type="entry name" value="MFS general substrate transporter"/>
    <property type="match status" value="1"/>
</dbReference>
<evidence type="ECO:0000256" key="5">
    <source>
        <dbReference type="ARBA" id="ARBA00022597"/>
    </source>
</evidence>
<dbReference type="PANTHER" id="PTHR23535">
    <property type="entry name" value="SUGAR EFFLUX TRANSPORTER A-RELATED"/>
    <property type="match status" value="1"/>
</dbReference>
<dbReference type="Pfam" id="PF07690">
    <property type="entry name" value="MFS_1"/>
    <property type="match status" value="2"/>
</dbReference>
<keyword evidence="6 9" id="KW-0812">Transmembrane</keyword>
<evidence type="ECO:0000259" key="10">
    <source>
        <dbReference type="PROSITE" id="PS50850"/>
    </source>
</evidence>
<dbReference type="AlphaFoldDB" id="A0A318SAT0"/>
<evidence type="ECO:0000256" key="2">
    <source>
        <dbReference type="ARBA" id="ARBA00006523"/>
    </source>
</evidence>
<dbReference type="PANTHER" id="PTHR23535:SF2">
    <property type="entry name" value="SUGAR EFFLUX TRANSPORTER A-RELATED"/>
    <property type="match status" value="1"/>
</dbReference>
<keyword evidence="3" id="KW-0813">Transport</keyword>
<feature type="transmembrane region" description="Helical" evidence="9">
    <location>
        <begin position="286"/>
        <end position="304"/>
    </location>
</feature>
<feature type="transmembrane region" description="Helical" evidence="9">
    <location>
        <begin position="174"/>
        <end position="195"/>
    </location>
</feature>
<evidence type="ECO:0000256" key="4">
    <source>
        <dbReference type="ARBA" id="ARBA00022475"/>
    </source>
</evidence>
<feature type="transmembrane region" description="Helical" evidence="9">
    <location>
        <begin position="344"/>
        <end position="365"/>
    </location>
</feature>
<evidence type="ECO:0000256" key="1">
    <source>
        <dbReference type="ARBA" id="ARBA00004651"/>
    </source>
</evidence>
<keyword evidence="8 9" id="KW-0472">Membrane</keyword>
<evidence type="ECO:0000313" key="11">
    <source>
        <dbReference type="EMBL" id="PYE53648.1"/>
    </source>
</evidence>
<keyword evidence="4" id="KW-1003">Cell membrane</keyword>
<name>A0A318SAT0_9DEIO</name>
<organism evidence="11 12">
    <name type="scientific">Deinococcus yavapaiensis KR-236</name>
    <dbReference type="NCBI Taxonomy" id="694435"/>
    <lineage>
        <taxon>Bacteria</taxon>
        <taxon>Thermotogati</taxon>
        <taxon>Deinococcota</taxon>
        <taxon>Deinococci</taxon>
        <taxon>Deinococcales</taxon>
        <taxon>Deinococcaceae</taxon>
        <taxon>Deinococcus</taxon>
    </lineage>
</organism>
<keyword evidence="7 9" id="KW-1133">Transmembrane helix</keyword>
<evidence type="ECO:0000313" key="12">
    <source>
        <dbReference type="Proteomes" id="UP000248326"/>
    </source>
</evidence>
<dbReference type="GO" id="GO:0005886">
    <property type="term" value="C:plasma membrane"/>
    <property type="evidence" value="ECO:0007669"/>
    <property type="project" value="UniProtKB-SubCell"/>
</dbReference>
<accession>A0A318SAT0</accession>
<feature type="transmembrane region" description="Helical" evidence="9">
    <location>
        <begin position="216"/>
        <end position="236"/>
    </location>
</feature>
<dbReference type="InterPro" id="IPR036259">
    <property type="entry name" value="MFS_trans_sf"/>
</dbReference>
<feature type="domain" description="Major facilitator superfamily (MFS) profile" evidence="10">
    <location>
        <begin position="19"/>
        <end position="394"/>
    </location>
</feature>
<dbReference type="OrthoDB" id="7337792at2"/>
<reference evidence="11 12" key="1">
    <citation type="submission" date="2018-06" db="EMBL/GenBank/DDBJ databases">
        <title>Genomic Encyclopedia of Type Strains, Phase IV (KMG-IV): sequencing the most valuable type-strain genomes for metagenomic binning, comparative biology and taxonomic classification.</title>
        <authorList>
            <person name="Goeker M."/>
        </authorList>
    </citation>
    <scope>NUCLEOTIDE SEQUENCE [LARGE SCALE GENOMIC DNA]</scope>
    <source>
        <strain evidence="11 12">DSM 18048</strain>
    </source>
</reference>
<dbReference type="Gene3D" id="1.20.1250.20">
    <property type="entry name" value="MFS general substrate transporter like domains"/>
    <property type="match status" value="2"/>
</dbReference>
<feature type="transmembrane region" description="Helical" evidence="9">
    <location>
        <begin position="20"/>
        <end position="42"/>
    </location>
</feature>
<dbReference type="CDD" id="cd17471">
    <property type="entry name" value="MFS_Set"/>
    <property type="match status" value="1"/>
</dbReference>
<dbReference type="InterPro" id="IPR011701">
    <property type="entry name" value="MFS"/>
</dbReference>
<keyword evidence="12" id="KW-1185">Reference proteome</keyword>